<evidence type="ECO:0000256" key="5">
    <source>
        <dbReference type="ARBA" id="ARBA00023242"/>
    </source>
</evidence>
<keyword evidence="2" id="KW-0479">Metal-binding</keyword>
<evidence type="ECO:0000313" key="10">
    <source>
        <dbReference type="EMBL" id="KAG7339284.1"/>
    </source>
</evidence>
<dbReference type="EMBL" id="JAGRRH010000037">
    <property type="protein sequence ID" value="KAG7339284.1"/>
    <property type="molecule type" value="Genomic_DNA"/>
</dbReference>
<keyword evidence="3 6" id="KW-0863">Zinc-finger</keyword>
<dbReference type="InterPro" id="IPR001965">
    <property type="entry name" value="Znf_PHD"/>
</dbReference>
<name>A0A9K3PAL6_9STRA</name>
<organism evidence="11 12">
    <name type="scientific">Nitzschia inconspicua</name>
    <dbReference type="NCBI Taxonomy" id="303405"/>
    <lineage>
        <taxon>Eukaryota</taxon>
        <taxon>Sar</taxon>
        <taxon>Stramenopiles</taxon>
        <taxon>Ochrophyta</taxon>
        <taxon>Bacillariophyta</taxon>
        <taxon>Bacillariophyceae</taxon>
        <taxon>Bacillariophycidae</taxon>
        <taxon>Bacillariales</taxon>
        <taxon>Bacillariaceae</taxon>
        <taxon>Nitzschia</taxon>
    </lineage>
</organism>
<feature type="region of interest" description="Disordered" evidence="8">
    <location>
        <begin position="1"/>
        <end position="33"/>
    </location>
</feature>
<accession>A0A9K3PAL6</accession>
<evidence type="ECO:0000256" key="6">
    <source>
        <dbReference type="PROSITE-ProRule" id="PRU00146"/>
    </source>
</evidence>
<dbReference type="GO" id="GO:0045893">
    <property type="term" value="P:positive regulation of DNA-templated transcription"/>
    <property type="evidence" value="ECO:0007669"/>
    <property type="project" value="TreeGrafter"/>
</dbReference>
<evidence type="ECO:0000313" key="11">
    <source>
        <dbReference type="EMBL" id="KAG7340452.1"/>
    </source>
</evidence>
<feature type="compositionally biased region" description="Basic and acidic residues" evidence="8">
    <location>
        <begin position="10"/>
        <end position="23"/>
    </location>
</feature>
<dbReference type="PANTHER" id="PTHR46174:SF1">
    <property type="entry name" value="CXXC-TYPE ZINC FINGER PROTEIN 1"/>
    <property type="match status" value="1"/>
</dbReference>
<evidence type="ECO:0000256" key="4">
    <source>
        <dbReference type="ARBA" id="ARBA00022833"/>
    </source>
</evidence>
<feature type="coiled-coil region" evidence="7">
    <location>
        <begin position="1481"/>
        <end position="1508"/>
    </location>
</feature>
<dbReference type="InterPro" id="IPR013637">
    <property type="entry name" value="Lys_sp_deMease-like_dom"/>
</dbReference>
<dbReference type="Pfam" id="PF08429">
    <property type="entry name" value="PLU-1"/>
    <property type="match status" value="1"/>
</dbReference>
<feature type="region of interest" description="Disordered" evidence="8">
    <location>
        <begin position="1851"/>
        <end position="1884"/>
    </location>
</feature>
<dbReference type="GO" id="GO:0008270">
    <property type="term" value="F:zinc ion binding"/>
    <property type="evidence" value="ECO:0007669"/>
    <property type="project" value="UniProtKB-KW"/>
</dbReference>
<evidence type="ECO:0000256" key="7">
    <source>
        <dbReference type="SAM" id="Coils"/>
    </source>
</evidence>
<dbReference type="Pfam" id="PF00628">
    <property type="entry name" value="PHD"/>
    <property type="match status" value="2"/>
</dbReference>
<dbReference type="InterPro" id="IPR037869">
    <property type="entry name" value="Spp1/CFP1"/>
</dbReference>
<sequence length="1911" mass="215517">MGKTGSSNSNDDRYQLESPRSPDRQVIPRRFPRIGSQFQTRISKSTEPLDRPIPDRMSAEYPHTTEYEVHISKTSSYIDENTENATYNLTRKIKYDDSQHIWSNRGGTIVHAPHRDMKHFKTFILPFVTSMVGVSQDEITSQAWVQHMIHLHSTEGIGKRKRTQRGSVKRKRDNEEDLVWSLESLLQSQQEYRRRKRLPRMINGEEEATAMEYLGQRFGGNVQAAILNITADLSGGQATKLRKCGERKFTNQRSKVLSVKGSNHWRGLYERIAYPAEASLLAQLQDENFVPYISDEQSQPNETSHDIVNQQNADILLDSEDLKGAWTAILACGKSIERQMNGELIEKRKPSLSTILTFVGNAYRLPLPESCFGSQHIVIDEISSIMVSILQQIQKAQDAEARILDTIVNEAGDGIDSDALLKFLHECETLPMKLPEIEFLYENHSTIVQWEARLCSLLDDARQNEPDESVFAVSLEEAEKYREEAKSHGYLSKSLVHLVSRIQKAHDLRIRIVDWKNTLGAEKKGSLKTLHSLLKEIHRVKLGFAEASVVLEYHRMSQNWIDRANIAIRSKMSLLVILKLINETLEVPVDLSEYVDKLKTRVRTAEQWLDALEAVVPFKKYEGKKLEWLREVSSTLNDVDAVSLHELSSEGNRIPVVVDESIMLQVAFDAKNWTMKANKWIPCTDDSRKGKLSDLREHLANLEVLRERLPLSPQEKMEWSPEGEKDILEIVDAADAWFDKHQHFIEGSAATSNKNFPCVSIQKLKEMVEEAEQIYVNMGPAACKVAKILSEAEAWYMSHVGLLHRCGLIKGRHANDSDSPLNVEQTELEQAVQDAETNVSVEIQEAANLKKILEKAIRWRRQVGLIAPKRSKRSIKNSSTKLTISDLTSLVAESTELPINTDDEVQRLQIQLSTIEAWRSQVSTQLESIVGAFQKLQSRVLSVYGEAEGFDIEFYVKSRDADDQTVDAPSVQFVNEKDFQCEESKSDFDDELRSSDSGVELFRKIKDLQGGARDICVVTAEGELGDLLEAVATWCVASFKYLNDPKDVFNTRYFGAFDRFLTEGRDLLQMSLAEDLPENDIRRRVGVAWGSLVTDQLQRLHVLQRERELFKEWCRAANSILADETRLTADNLIDLAGQSRRFPATTDLVSKVRVLSTKVERWTMKVNELLGCGKKISVLNAQDLLEAGENLKVKCTELKLIKEKLEDAQNWLNKVTAITSGEVEMNVNSVHELIKEHEDLIVQLPEEVEELRQAVVGYCLCRRPYEGFMIGCDHCEEWYHGSCIGVSESKAEKFEKFACVRCSMKEVFENSTLAAVGLIRKWTCMRDLKKARQIDYQRIQRRFRKEKKDIEKYATIIEEAEQQLSVPLNVKDSMISGTHTCQISTPFVAANADKVEISGTELSRDRTSNGFLQEGHTLGEATVVPSKDRDEDVVPLSFETKTARSVVAPSCLHKPVPPAEANAIFQQTAEEINKSQKSLNKVEIDTKLKRAKLLLSQAQERLEMISGQSSQRKFIEARENDLSSVLRRWMLHVRNEVLVPADLHTAERARPPFGVTLSQPMKDAIQLAKRLGIADLPDISLMENHFKCMSWSLMALGFIRRKPLHEEVRYIIDTASDLNLPDERALRTLKFMANRASQIQSRCLKALEPKFGDAKPINLSVLQDIHKGAEELPISIAETKLLEAAIDDRGARHCICGGPNDGLEMQQCGGCMKWFHFACIGRSAISVQKAWLCQGCGGVSKPATDGLNCSQAFTPLEPPLVECTTSPHAPDPKLLWPPFGLLGSKKAIEVLGLECSTILEENLRPKKETLNQSQIQGTNDASSTCDMIEGVVSLPSQNQCTMCNEFNQDFSSSNNGASKKQSERRNSATGHPKNILQKSPNETNTINDMCISNEVASNDVVDANLVATPPV</sequence>
<dbReference type="InterPro" id="IPR019786">
    <property type="entry name" value="Zinc_finger_PHD-type_CS"/>
</dbReference>
<keyword evidence="12" id="KW-1185">Reference proteome</keyword>
<dbReference type="OrthoDB" id="198567at2759"/>
<dbReference type="PROSITE" id="PS50016">
    <property type="entry name" value="ZF_PHD_2"/>
    <property type="match status" value="1"/>
</dbReference>
<feature type="domain" description="PHD-type" evidence="9">
    <location>
        <begin position="1256"/>
        <end position="1305"/>
    </location>
</feature>
<keyword evidence="4" id="KW-0862">Zinc</keyword>
<protein>
    <submittedName>
        <fullName evidence="11">PLU-1-like protein</fullName>
    </submittedName>
</protein>
<evidence type="ECO:0000313" key="12">
    <source>
        <dbReference type="Proteomes" id="UP000693970"/>
    </source>
</evidence>
<evidence type="ECO:0000256" key="2">
    <source>
        <dbReference type="ARBA" id="ARBA00022723"/>
    </source>
</evidence>
<evidence type="ECO:0000256" key="8">
    <source>
        <dbReference type="SAM" id="MobiDB-lite"/>
    </source>
</evidence>
<evidence type="ECO:0000256" key="1">
    <source>
        <dbReference type="ARBA" id="ARBA00004123"/>
    </source>
</evidence>
<keyword evidence="5" id="KW-0539">Nucleus</keyword>
<dbReference type="EMBL" id="JAGRRH010000027">
    <property type="protein sequence ID" value="KAG7340452.1"/>
    <property type="molecule type" value="Genomic_DNA"/>
</dbReference>
<dbReference type="PROSITE" id="PS01359">
    <property type="entry name" value="ZF_PHD_1"/>
    <property type="match status" value="1"/>
</dbReference>
<gene>
    <name evidence="11" type="ORF">IV203_023995</name>
    <name evidence="10" type="ORF">IV203_024484</name>
</gene>
<dbReference type="GO" id="GO:0048188">
    <property type="term" value="C:Set1C/COMPASS complex"/>
    <property type="evidence" value="ECO:0007669"/>
    <property type="project" value="InterPro"/>
</dbReference>
<keyword evidence="7" id="KW-0175">Coiled coil</keyword>
<dbReference type="PANTHER" id="PTHR46174">
    <property type="entry name" value="CXXC-TYPE ZINC FINGER PROTEIN 1"/>
    <property type="match status" value="1"/>
</dbReference>
<reference evidence="11" key="1">
    <citation type="journal article" date="2021" name="Sci. Rep.">
        <title>Diploid genomic architecture of Nitzschia inconspicua, an elite biomass production diatom.</title>
        <authorList>
            <person name="Oliver A."/>
            <person name="Podell S."/>
            <person name="Pinowska A."/>
            <person name="Traller J.C."/>
            <person name="Smith S.R."/>
            <person name="McClure R."/>
            <person name="Beliaev A."/>
            <person name="Bohutskyi P."/>
            <person name="Hill E.A."/>
            <person name="Rabines A."/>
            <person name="Zheng H."/>
            <person name="Allen L.Z."/>
            <person name="Kuo A."/>
            <person name="Grigoriev I.V."/>
            <person name="Allen A.E."/>
            <person name="Hazlebeck D."/>
            <person name="Allen E.E."/>
        </authorList>
    </citation>
    <scope>NUCLEOTIDE SEQUENCE</scope>
    <source>
        <strain evidence="11">Hildebrandi</strain>
    </source>
</reference>
<comment type="caution">
    <text evidence="11">The sequence shown here is derived from an EMBL/GenBank/DDBJ whole genome shotgun (WGS) entry which is preliminary data.</text>
</comment>
<dbReference type="InterPro" id="IPR019787">
    <property type="entry name" value="Znf_PHD-finger"/>
</dbReference>
<dbReference type="Proteomes" id="UP000693970">
    <property type="component" value="Unassembled WGS sequence"/>
</dbReference>
<comment type="subcellular location">
    <subcellularLocation>
        <location evidence="1">Nucleus</location>
    </subcellularLocation>
</comment>
<dbReference type="SMART" id="SM00249">
    <property type="entry name" value="PHD"/>
    <property type="match status" value="2"/>
</dbReference>
<evidence type="ECO:0000259" key="9">
    <source>
        <dbReference type="PROSITE" id="PS50016"/>
    </source>
</evidence>
<reference evidence="11" key="2">
    <citation type="submission" date="2021-04" db="EMBL/GenBank/DDBJ databases">
        <authorList>
            <person name="Podell S."/>
        </authorList>
    </citation>
    <scope>NUCLEOTIDE SEQUENCE</scope>
    <source>
        <strain evidence="11">Hildebrandi</strain>
    </source>
</reference>
<proteinExistence type="predicted"/>
<evidence type="ECO:0000256" key="3">
    <source>
        <dbReference type="ARBA" id="ARBA00022771"/>
    </source>
</evidence>